<dbReference type="InterPro" id="IPR024079">
    <property type="entry name" value="MetalloPept_cat_dom_sf"/>
</dbReference>
<dbReference type="SUPFAM" id="SSF55486">
    <property type="entry name" value="Metalloproteases ('zincins'), catalytic domain"/>
    <property type="match status" value="1"/>
</dbReference>
<feature type="chain" id="PRO_5041903118" description="Peptidase M12B domain-containing protein" evidence="2">
    <location>
        <begin position="22"/>
        <end position="604"/>
    </location>
</feature>
<evidence type="ECO:0000256" key="1">
    <source>
        <dbReference type="SAM" id="MobiDB-lite"/>
    </source>
</evidence>
<protein>
    <recommendedName>
        <fullName evidence="5">Peptidase M12B domain-containing protein</fullName>
    </recommendedName>
</protein>
<keyword evidence="2" id="KW-0732">Signal</keyword>
<accession>A0AAD3CZH1</accession>
<dbReference type="AlphaFoldDB" id="A0AAD3CZH1"/>
<feature type="signal peptide" evidence="2">
    <location>
        <begin position="1"/>
        <end position="21"/>
    </location>
</feature>
<dbReference type="EMBL" id="BLLK01000047">
    <property type="protein sequence ID" value="GFH54021.1"/>
    <property type="molecule type" value="Genomic_DNA"/>
</dbReference>
<comment type="caution">
    <text evidence="3">The sequence shown here is derived from an EMBL/GenBank/DDBJ whole genome shotgun (WGS) entry which is preliminary data.</text>
</comment>
<evidence type="ECO:0000313" key="3">
    <source>
        <dbReference type="EMBL" id="GFH54021.1"/>
    </source>
</evidence>
<gene>
    <name evidence="3" type="ORF">CTEN210_10497</name>
</gene>
<proteinExistence type="predicted"/>
<evidence type="ECO:0008006" key="5">
    <source>
        <dbReference type="Google" id="ProtNLM"/>
    </source>
</evidence>
<evidence type="ECO:0000256" key="2">
    <source>
        <dbReference type="SAM" id="SignalP"/>
    </source>
</evidence>
<dbReference type="Pfam" id="PF13688">
    <property type="entry name" value="Reprolysin_5"/>
    <property type="match status" value="1"/>
</dbReference>
<organism evidence="3 4">
    <name type="scientific">Chaetoceros tenuissimus</name>
    <dbReference type="NCBI Taxonomy" id="426638"/>
    <lineage>
        <taxon>Eukaryota</taxon>
        <taxon>Sar</taxon>
        <taxon>Stramenopiles</taxon>
        <taxon>Ochrophyta</taxon>
        <taxon>Bacillariophyta</taxon>
        <taxon>Coscinodiscophyceae</taxon>
        <taxon>Chaetocerotophycidae</taxon>
        <taxon>Chaetocerotales</taxon>
        <taxon>Chaetocerotaceae</taxon>
        <taxon>Chaetoceros</taxon>
    </lineage>
</organism>
<name>A0AAD3CZH1_9STRA</name>
<dbReference type="Proteomes" id="UP001054902">
    <property type="component" value="Unassembled WGS sequence"/>
</dbReference>
<sequence length="604" mass="67226">MRVSPVQVYVLLANLASTCYARKIAQIKPDEDSYLRKTGTEDFNTITVKDLFSQKSASSYIEAMFSRDDGSIIYTQKSKKSSKKFWYGIDEANEENVMNLVLSDERIISGSATVNGKVYHLNTLSDGTLAVKQSKVEKYFLDSELEEGAGELNSVPVLYSRLSAAGNEEKIDDGSIIDIMCLYTPSSICAELGELNNEECNYIENQHIMENMCQLAVEETNVAFDESGIHTSLRLVYSGLLDIETDETDVAQCGILTNLRSSSESPYANVRNLRDQYGADLVSVISGHGDYCGCGMHYNQGFDTQAYSVTRNVCTVGYFSFAHELGHTLGCNHERNSNQDGNTFAYGFQDPSNRFRTIMAYNCNSESGCPRVQRFSSRDGEKTWNGLAIGDSLNDNARQINEVARIVANYRQTKVPLESPTNSPSLSTTAPTIAPTTAPTIAPTVAPSSRPVASPRDLPEPLCTRNTVDFKVLFDSHDNKQSWTLHNTLKDRLTLSSNDVESSSVKTCVWSGKCFELDIRNNGDETSYTVIVQGRLVKEGRIRKNETIKVNFAVDYAKKKFDIGLPYKKGCHWLRKKGNRIPKLCSDYEILRKGCPYTCQSCGF</sequence>
<reference evidence="3 4" key="1">
    <citation type="journal article" date="2021" name="Sci. Rep.">
        <title>The genome of the diatom Chaetoceros tenuissimus carries an ancient integrated fragment of an extant virus.</title>
        <authorList>
            <person name="Hongo Y."/>
            <person name="Kimura K."/>
            <person name="Takaki Y."/>
            <person name="Yoshida Y."/>
            <person name="Baba S."/>
            <person name="Kobayashi G."/>
            <person name="Nagasaki K."/>
            <person name="Hano T."/>
            <person name="Tomaru Y."/>
        </authorList>
    </citation>
    <scope>NUCLEOTIDE SEQUENCE [LARGE SCALE GENOMIC DNA]</scope>
    <source>
        <strain evidence="3 4">NIES-3715</strain>
    </source>
</reference>
<dbReference type="Gene3D" id="3.40.390.10">
    <property type="entry name" value="Collagenase (Catalytic Domain)"/>
    <property type="match status" value="1"/>
</dbReference>
<dbReference type="GO" id="GO:0008237">
    <property type="term" value="F:metallopeptidase activity"/>
    <property type="evidence" value="ECO:0007669"/>
    <property type="project" value="InterPro"/>
</dbReference>
<evidence type="ECO:0000313" key="4">
    <source>
        <dbReference type="Proteomes" id="UP001054902"/>
    </source>
</evidence>
<feature type="region of interest" description="Disordered" evidence="1">
    <location>
        <begin position="416"/>
        <end position="460"/>
    </location>
</feature>
<keyword evidence="4" id="KW-1185">Reference proteome</keyword>
<feature type="compositionally biased region" description="Low complexity" evidence="1">
    <location>
        <begin position="423"/>
        <end position="449"/>
    </location>
</feature>